<keyword evidence="2" id="KW-1185">Reference proteome</keyword>
<dbReference type="EMBL" id="LHXJ01000026">
    <property type="protein sequence ID" value="KXA90998.1"/>
    <property type="molecule type" value="Genomic_DNA"/>
</dbReference>
<sequence length="89" mass="9906">MDVKTYILVQVYHLRLFLFMAMTIKVGWQAPKELGGGLWTLKPPIDGLGGAPLAEVENSFMSSRRRRARVFTIFKTPDLPVPGGTAESQ</sequence>
<organism evidence="1 2">
    <name type="scientific">candidate division MSBL1 archaeon SCGC-AAA259A05</name>
    <dbReference type="NCBI Taxonomy" id="1698259"/>
    <lineage>
        <taxon>Archaea</taxon>
        <taxon>Methanobacteriati</taxon>
        <taxon>Methanobacteriota</taxon>
        <taxon>candidate division MSBL1</taxon>
    </lineage>
</organism>
<name>A0A133UA05_9EURY</name>
<proteinExistence type="predicted"/>
<accession>A0A133UA05</accession>
<evidence type="ECO:0000313" key="2">
    <source>
        <dbReference type="Proteomes" id="UP000070163"/>
    </source>
</evidence>
<protein>
    <submittedName>
        <fullName evidence="1">Uncharacterized protein</fullName>
    </submittedName>
</protein>
<comment type="caution">
    <text evidence="1">The sequence shown here is derived from an EMBL/GenBank/DDBJ whole genome shotgun (WGS) entry which is preliminary data.</text>
</comment>
<gene>
    <name evidence="1" type="ORF">AKJ57_02855</name>
</gene>
<reference evidence="1 2" key="1">
    <citation type="journal article" date="2016" name="Sci. Rep.">
        <title>Metabolic traits of an uncultured archaeal lineage -MSBL1- from brine pools of the Red Sea.</title>
        <authorList>
            <person name="Mwirichia R."/>
            <person name="Alam I."/>
            <person name="Rashid M."/>
            <person name="Vinu M."/>
            <person name="Ba-Alawi W."/>
            <person name="Anthony Kamau A."/>
            <person name="Kamanda Ngugi D."/>
            <person name="Goker M."/>
            <person name="Klenk H.P."/>
            <person name="Bajic V."/>
            <person name="Stingl U."/>
        </authorList>
    </citation>
    <scope>NUCLEOTIDE SEQUENCE [LARGE SCALE GENOMIC DNA]</scope>
    <source>
        <strain evidence="1">SCGC-AAA259A05</strain>
    </source>
</reference>
<dbReference type="AlphaFoldDB" id="A0A133UA05"/>
<evidence type="ECO:0000313" key="1">
    <source>
        <dbReference type="EMBL" id="KXA90998.1"/>
    </source>
</evidence>
<dbReference type="Proteomes" id="UP000070163">
    <property type="component" value="Unassembled WGS sequence"/>
</dbReference>